<dbReference type="Proteomes" id="UP000076502">
    <property type="component" value="Unassembled WGS sequence"/>
</dbReference>
<keyword evidence="5" id="KW-0677">Repeat</keyword>
<evidence type="ECO:0000313" key="15">
    <source>
        <dbReference type="Proteomes" id="UP000076502"/>
    </source>
</evidence>
<evidence type="ECO:0000256" key="13">
    <source>
        <dbReference type="ARBA" id="ARBA00040950"/>
    </source>
</evidence>
<evidence type="ECO:0000256" key="1">
    <source>
        <dbReference type="ARBA" id="ARBA00003843"/>
    </source>
</evidence>
<evidence type="ECO:0000256" key="8">
    <source>
        <dbReference type="ARBA" id="ARBA00023069"/>
    </source>
</evidence>
<dbReference type="PANTHER" id="PTHR45973">
    <property type="entry name" value="PROTEIN PHOSPHATASE 1 REGULATORY SUBUNIT SDS22-RELATED"/>
    <property type="match status" value="1"/>
</dbReference>
<gene>
    <name evidence="14" type="ORF">WN55_03233</name>
</gene>
<proteinExistence type="inferred from homology"/>
<dbReference type="SMART" id="SM00365">
    <property type="entry name" value="LRR_SD22"/>
    <property type="match status" value="4"/>
</dbReference>
<keyword evidence="15" id="KW-1185">Reference proteome</keyword>
<dbReference type="Pfam" id="PF14580">
    <property type="entry name" value="LRR_9"/>
    <property type="match status" value="1"/>
</dbReference>
<evidence type="ECO:0000256" key="10">
    <source>
        <dbReference type="ARBA" id="ARBA00023273"/>
    </source>
</evidence>
<keyword evidence="6" id="KW-0282">Flagellum</keyword>
<accession>A0A154PJY0</accession>
<evidence type="ECO:0000256" key="2">
    <source>
        <dbReference type="ARBA" id="ARBA00004611"/>
    </source>
</evidence>
<dbReference type="PROSITE" id="PS51450">
    <property type="entry name" value="LRR"/>
    <property type="match status" value="3"/>
</dbReference>
<dbReference type="InterPro" id="IPR050576">
    <property type="entry name" value="Cilia_flagella_integrity"/>
</dbReference>
<evidence type="ECO:0000256" key="4">
    <source>
        <dbReference type="ARBA" id="ARBA00022614"/>
    </source>
</evidence>
<keyword evidence="3" id="KW-0963">Cytoplasm</keyword>
<protein>
    <recommendedName>
        <fullName evidence="11">Dynein axonemal assembly factor 1 homolog</fullName>
    </recommendedName>
    <alternativeName>
        <fullName evidence="13">Dynein regulatory complex subunit 3</fullName>
    </alternativeName>
</protein>
<sequence length="207" mass="24339">DVPTILQEFVQPRVINQSMLINLIIDQGPKGEAGKLFIEDGINLEETKKIRIEFLNISKIDYLWVMPNLVKLKLSNNIIEKIENLNVLINLKELDLSFNHIRIMENLDCLTKLEILLLYKNEITKIENINNLCNLTIFSIGNNFIEDWEHVLYLRKFKKLRSLNMSENPCANEDGYSNYVFAFIPQLLYYQYKMITSEERTVAIEKH</sequence>
<feature type="non-terminal residue" evidence="14">
    <location>
        <position position="207"/>
    </location>
</feature>
<evidence type="ECO:0000256" key="6">
    <source>
        <dbReference type="ARBA" id="ARBA00022846"/>
    </source>
</evidence>
<organism evidence="14 15">
    <name type="scientific">Dufourea novaeangliae</name>
    <name type="common">Sweat bee</name>
    <dbReference type="NCBI Taxonomy" id="178035"/>
    <lineage>
        <taxon>Eukaryota</taxon>
        <taxon>Metazoa</taxon>
        <taxon>Ecdysozoa</taxon>
        <taxon>Arthropoda</taxon>
        <taxon>Hexapoda</taxon>
        <taxon>Insecta</taxon>
        <taxon>Pterygota</taxon>
        <taxon>Neoptera</taxon>
        <taxon>Endopterygota</taxon>
        <taxon>Hymenoptera</taxon>
        <taxon>Apocrita</taxon>
        <taxon>Aculeata</taxon>
        <taxon>Apoidea</taxon>
        <taxon>Anthophila</taxon>
        <taxon>Halictidae</taxon>
        <taxon>Rophitinae</taxon>
        <taxon>Dufourea</taxon>
    </lineage>
</organism>
<dbReference type="PANTHER" id="PTHR45973:SF12">
    <property type="entry name" value="DYNEIN REGULATORY COMPLEX SUBUNIT 3"/>
    <property type="match status" value="1"/>
</dbReference>
<keyword evidence="10" id="KW-0966">Cell projection</keyword>
<dbReference type="SUPFAM" id="SSF52075">
    <property type="entry name" value="Outer arm dynein light chain 1"/>
    <property type="match status" value="1"/>
</dbReference>
<feature type="non-terminal residue" evidence="14">
    <location>
        <position position="1"/>
    </location>
</feature>
<keyword evidence="9" id="KW-0206">Cytoskeleton</keyword>
<dbReference type="STRING" id="178035.A0A154PJY0"/>
<name>A0A154PJY0_DUFNO</name>
<dbReference type="AlphaFoldDB" id="A0A154PJY0"/>
<dbReference type="OrthoDB" id="27917at2759"/>
<evidence type="ECO:0000256" key="5">
    <source>
        <dbReference type="ARBA" id="ARBA00022737"/>
    </source>
</evidence>
<comment type="subcellular location">
    <subcellularLocation>
        <location evidence="2">Cytoplasm</location>
        <location evidence="2">Cytoskeleton</location>
        <location evidence="2">Flagellum axoneme</location>
    </subcellularLocation>
</comment>
<dbReference type="EMBL" id="KQ434938">
    <property type="protein sequence ID" value="KZC12152.1"/>
    <property type="molecule type" value="Genomic_DNA"/>
</dbReference>
<reference evidence="14 15" key="1">
    <citation type="submission" date="2015-07" db="EMBL/GenBank/DDBJ databases">
        <title>The genome of Dufourea novaeangliae.</title>
        <authorList>
            <person name="Pan H."/>
            <person name="Kapheim K."/>
        </authorList>
    </citation>
    <scope>NUCLEOTIDE SEQUENCE [LARGE SCALE GENOMIC DNA]</scope>
    <source>
        <strain evidence="14">0120121106</strain>
        <tissue evidence="14">Whole body</tissue>
    </source>
</reference>
<keyword evidence="4" id="KW-0433">Leucine-rich repeat</keyword>
<dbReference type="GO" id="GO:0005929">
    <property type="term" value="C:cilium"/>
    <property type="evidence" value="ECO:0007669"/>
    <property type="project" value="TreeGrafter"/>
</dbReference>
<evidence type="ECO:0000256" key="3">
    <source>
        <dbReference type="ARBA" id="ARBA00022490"/>
    </source>
</evidence>
<keyword evidence="7" id="KW-0175">Coiled coil</keyword>
<evidence type="ECO:0000256" key="9">
    <source>
        <dbReference type="ARBA" id="ARBA00023212"/>
    </source>
</evidence>
<evidence type="ECO:0000256" key="12">
    <source>
        <dbReference type="ARBA" id="ARBA00038378"/>
    </source>
</evidence>
<keyword evidence="8" id="KW-0969">Cilium</keyword>
<comment type="function">
    <text evidence="1">Cilium-specific protein required for cilia structures.</text>
</comment>
<dbReference type="InterPro" id="IPR032675">
    <property type="entry name" value="LRR_dom_sf"/>
</dbReference>
<dbReference type="InterPro" id="IPR001611">
    <property type="entry name" value="Leu-rich_rpt"/>
</dbReference>
<comment type="similarity">
    <text evidence="12">Belongs to the DRC3 family.</text>
</comment>
<evidence type="ECO:0000256" key="7">
    <source>
        <dbReference type="ARBA" id="ARBA00023054"/>
    </source>
</evidence>
<evidence type="ECO:0000313" key="14">
    <source>
        <dbReference type="EMBL" id="KZC12152.1"/>
    </source>
</evidence>
<evidence type="ECO:0000256" key="11">
    <source>
        <dbReference type="ARBA" id="ARBA00024433"/>
    </source>
</evidence>
<dbReference type="Gene3D" id="3.80.10.10">
    <property type="entry name" value="Ribonuclease Inhibitor"/>
    <property type="match status" value="1"/>
</dbReference>